<evidence type="ECO:0000313" key="1">
    <source>
        <dbReference type="EnsemblMetazoa" id="GPAI004155-PA"/>
    </source>
</evidence>
<proteinExistence type="predicted"/>
<dbReference type="AlphaFoldDB" id="A0A1A9Z532"/>
<sequence length="106" mass="12376">MSIQLQVVFGISNLRRPIEYRSHKCLECSDRDNKVETDSEFKTIAEKRFTPFQYFEARYEGKTHQPINNSRINSIKMSPSRQLPAENYIKARVKCGTFSVAFASFF</sequence>
<accession>A0A1A9Z532</accession>
<organism evidence="1 2">
    <name type="scientific">Glossina pallidipes</name>
    <name type="common">Tsetse fly</name>
    <dbReference type="NCBI Taxonomy" id="7398"/>
    <lineage>
        <taxon>Eukaryota</taxon>
        <taxon>Metazoa</taxon>
        <taxon>Ecdysozoa</taxon>
        <taxon>Arthropoda</taxon>
        <taxon>Hexapoda</taxon>
        <taxon>Insecta</taxon>
        <taxon>Pterygota</taxon>
        <taxon>Neoptera</taxon>
        <taxon>Endopterygota</taxon>
        <taxon>Diptera</taxon>
        <taxon>Brachycera</taxon>
        <taxon>Muscomorpha</taxon>
        <taxon>Hippoboscoidea</taxon>
        <taxon>Glossinidae</taxon>
        <taxon>Glossina</taxon>
    </lineage>
</organism>
<name>A0A1A9Z532_GLOPL</name>
<dbReference type="EnsemblMetazoa" id="GPAI004155-RA">
    <property type="protein sequence ID" value="GPAI004155-PA"/>
    <property type="gene ID" value="GPAI004155"/>
</dbReference>
<dbReference type="Proteomes" id="UP000092445">
    <property type="component" value="Unassembled WGS sequence"/>
</dbReference>
<reference evidence="1" key="2">
    <citation type="submission" date="2020-05" db="UniProtKB">
        <authorList>
            <consortium name="EnsemblMetazoa"/>
        </authorList>
    </citation>
    <scope>IDENTIFICATION</scope>
    <source>
        <strain evidence="1">IAEA</strain>
    </source>
</reference>
<protein>
    <submittedName>
        <fullName evidence="1">Uncharacterized protein</fullName>
    </submittedName>
</protein>
<reference evidence="2" key="1">
    <citation type="submission" date="2014-03" db="EMBL/GenBank/DDBJ databases">
        <authorList>
            <person name="Aksoy S."/>
            <person name="Warren W."/>
            <person name="Wilson R.K."/>
        </authorList>
    </citation>
    <scope>NUCLEOTIDE SEQUENCE [LARGE SCALE GENOMIC DNA]</scope>
    <source>
        <strain evidence="2">IAEA</strain>
    </source>
</reference>
<evidence type="ECO:0000313" key="2">
    <source>
        <dbReference type="Proteomes" id="UP000092445"/>
    </source>
</evidence>
<keyword evidence="2" id="KW-1185">Reference proteome</keyword>
<dbReference type="VEuPathDB" id="VectorBase:GPAI004155"/>